<dbReference type="Proteomes" id="UP000023152">
    <property type="component" value="Unassembled WGS sequence"/>
</dbReference>
<dbReference type="EMBL" id="ASPP01040664">
    <property type="protein sequence ID" value="ETO00573.1"/>
    <property type="molecule type" value="Genomic_DNA"/>
</dbReference>
<keyword evidence="1" id="KW-1133">Transmembrane helix</keyword>
<protein>
    <submittedName>
        <fullName evidence="2">Uncharacterized protein</fullName>
    </submittedName>
</protein>
<reference evidence="2 3" key="1">
    <citation type="journal article" date="2013" name="Curr. Biol.">
        <title>The Genome of the Foraminiferan Reticulomyxa filosa.</title>
        <authorList>
            <person name="Glockner G."/>
            <person name="Hulsmann N."/>
            <person name="Schleicher M."/>
            <person name="Noegel A.A."/>
            <person name="Eichinger L."/>
            <person name="Gallinger C."/>
            <person name="Pawlowski J."/>
            <person name="Sierra R."/>
            <person name="Euteneuer U."/>
            <person name="Pillet L."/>
            <person name="Moustafa A."/>
            <person name="Platzer M."/>
            <person name="Groth M."/>
            <person name="Szafranski K."/>
            <person name="Schliwa M."/>
        </authorList>
    </citation>
    <scope>NUCLEOTIDE SEQUENCE [LARGE SCALE GENOMIC DNA]</scope>
</reference>
<keyword evidence="3" id="KW-1185">Reference proteome</keyword>
<name>X6LEZ9_RETFI</name>
<gene>
    <name evidence="2" type="ORF">RFI_36865</name>
</gene>
<evidence type="ECO:0000313" key="2">
    <source>
        <dbReference type="EMBL" id="ETO00573.1"/>
    </source>
</evidence>
<keyword evidence="1" id="KW-0472">Membrane</keyword>
<comment type="caution">
    <text evidence="2">The sequence shown here is derived from an EMBL/GenBank/DDBJ whole genome shotgun (WGS) entry which is preliminary data.</text>
</comment>
<evidence type="ECO:0000313" key="3">
    <source>
        <dbReference type="Proteomes" id="UP000023152"/>
    </source>
</evidence>
<sequence>MNDLEDFWLDKFKKLGLHVKCCSRSKKKKKKIPVIVCFNQIDKLTDEALRRIQNVFAEKHASDGNYFIVKYASKLMCAIIWSIKKKKKMHHLSVLQKKKKKKKK</sequence>
<dbReference type="AlphaFoldDB" id="X6LEZ9"/>
<organism evidence="2 3">
    <name type="scientific">Reticulomyxa filosa</name>
    <dbReference type="NCBI Taxonomy" id="46433"/>
    <lineage>
        <taxon>Eukaryota</taxon>
        <taxon>Sar</taxon>
        <taxon>Rhizaria</taxon>
        <taxon>Retaria</taxon>
        <taxon>Foraminifera</taxon>
        <taxon>Monothalamids</taxon>
        <taxon>Reticulomyxidae</taxon>
        <taxon>Reticulomyxa</taxon>
    </lineage>
</organism>
<keyword evidence="1" id="KW-0812">Transmembrane</keyword>
<evidence type="ECO:0000256" key="1">
    <source>
        <dbReference type="SAM" id="Phobius"/>
    </source>
</evidence>
<feature type="transmembrane region" description="Helical" evidence="1">
    <location>
        <begin position="64"/>
        <end position="83"/>
    </location>
</feature>
<accession>X6LEZ9</accession>
<proteinExistence type="predicted"/>